<feature type="transmembrane region" description="Helical" evidence="5">
    <location>
        <begin position="12"/>
        <end position="33"/>
    </location>
</feature>
<dbReference type="Pfam" id="PF06181">
    <property type="entry name" value="Urate_ox_N"/>
    <property type="match status" value="1"/>
</dbReference>
<dbReference type="Proteomes" id="UP001595476">
    <property type="component" value="Unassembled WGS sequence"/>
</dbReference>
<reference evidence="8" key="1">
    <citation type="journal article" date="2019" name="Int. J. Syst. Evol. Microbiol.">
        <title>The Global Catalogue of Microorganisms (GCM) 10K type strain sequencing project: providing services to taxonomists for standard genome sequencing and annotation.</title>
        <authorList>
            <consortium name="The Broad Institute Genomics Platform"/>
            <consortium name="The Broad Institute Genome Sequencing Center for Infectious Disease"/>
            <person name="Wu L."/>
            <person name="Ma J."/>
        </authorList>
    </citation>
    <scope>NUCLEOTIDE SEQUENCE [LARGE SCALE GENOMIC DNA]</scope>
    <source>
        <strain evidence="8">KCTC 52438</strain>
    </source>
</reference>
<keyword evidence="5" id="KW-0472">Membrane</keyword>
<keyword evidence="2 4" id="KW-0479">Metal-binding</keyword>
<evidence type="ECO:0000256" key="2">
    <source>
        <dbReference type="ARBA" id="ARBA00022723"/>
    </source>
</evidence>
<sequence length="392" mass="44203">MEAYLLEWANLFFRWFHVIAGIAWIGASFYFVWLDNSLENPPQWKKDKGIGGDLWAIHGGGFYEVAKYKLGPEKMPENLHWFKWEAYTTWLTGMVMLWIVYYIGAESFLIDNSRLELTQWQAIGLGMGYIAVGFAVYEMLVKTPLRHNGKAFGLVLFSFLVFMAWFASEVFSPRGAFIHVGALIGTIMAGNVFLGIMPSQRALVEAVQRGEAPDPKYGAFAKLRSTHNNYFTLPLIFIMISNHYPMTYSHELNWLVLSAICFILAFARHFFNLRHRGEFKPSILLIAAIMMAGVAVWIAPKPVEVNEEVVAGFTDQQGMAIIKERCASCHAATPTQAGFASPPAGVSLETMDQVMVIKPKLIEVINSSYMPLGNITQMTDKERQQVIGWLSM</sequence>
<feature type="transmembrane region" description="Helical" evidence="5">
    <location>
        <begin position="123"/>
        <end position="140"/>
    </location>
</feature>
<dbReference type="InterPro" id="IPR009056">
    <property type="entry name" value="Cyt_c-like_dom"/>
</dbReference>
<keyword evidence="1 4" id="KW-0349">Heme</keyword>
<evidence type="ECO:0000256" key="3">
    <source>
        <dbReference type="ARBA" id="ARBA00023004"/>
    </source>
</evidence>
<gene>
    <name evidence="7" type="ORF">ACFOEK_18540</name>
</gene>
<evidence type="ECO:0000259" key="6">
    <source>
        <dbReference type="PROSITE" id="PS51007"/>
    </source>
</evidence>
<name>A0ABV7HJP7_9GAMM</name>
<feature type="transmembrane region" description="Helical" evidence="5">
    <location>
        <begin position="177"/>
        <end position="196"/>
    </location>
</feature>
<proteinExistence type="predicted"/>
<evidence type="ECO:0000256" key="5">
    <source>
        <dbReference type="SAM" id="Phobius"/>
    </source>
</evidence>
<keyword evidence="5" id="KW-0812">Transmembrane</keyword>
<dbReference type="InterPro" id="IPR036909">
    <property type="entry name" value="Cyt_c-like_dom_sf"/>
</dbReference>
<evidence type="ECO:0000313" key="8">
    <source>
        <dbReference type="Proteomes" id="UP001595476"/>
    </source>
</evidence>
<dbReference type="PROSITE" id="PS51007">
    <property type="entry name" value="CYTC"/>
    <property type="match status" value="1"/>
</dbReference>
<dbReference type="InterPro" id="IPR010389">
    <property type="entry name" value="Urate_ox_N"/>
</dbReference>
<keyword evidence="8" id="KW-1185">Reference proteome</keyword>
<evidence type="ECO:0000313" key="7">
    <source>
        <dbReference type="EMBL" id="MFC3153046.1"/>
    </source>
</evidence>
<evidence type="ECO:0000256" key="1">
    <source>
        <dbReference type="ARBA" id="ARBA00022617"/>
    </source>
</evidence>
<feature type="transmembrane region" description="Helical" evidence="5">
    <location>
        <begin position="84"/>
        <end position="103"/>
    </location>
</feature>
<keyword evidence="5" id="KW-1133">Transmembrane helix</keyword>
<feature type="transmembrane region" description="Helical" evidence="5">
    <location>
        <begin position="283"/>
        <end position="300"/>
    </location>
</feature>
<keyword evidence="3 4" id="KW-0408">Iron</keyword>
<organism evidence="7 8">
    <name type="scientific">Litoribrevibacter euphylliae</name>
    <dbReference type="NCBI Taxonomy" id="1834034"/>
    <lineage>
        <taxon>Bacteria</taxon>
        <taxon>Pseudomonadati</taxon>
        <taxon>Pseudomonadota</taxon>
        <taxon>Gammaproteobacteria</taxon>
        <taxon>Oceanospirillales</taxon>
        <taxon>Oceanospirillaceae</taxon>
        <taxon>Litoribrevibacter</taxon>
    </lineage>
</organism>
<protein>
    <submittedName>
        <fullName evidence="7">Urate hydroxylase PuuD</fullName>
    </submittedName>
</protein>
<comment type="caution">
    <text evidence="7">The sequence shown here is derived from an EMBL/GenBank/DDBJ whole genome shotgun (WGS) entry which is preliminary data.</text>
</comment>
<accession>A0ABV7HJP7</accession>
<dbReference type="SUPFAM" id="SSF46626">
    <property type="entry name" value="Cytochrome c"/>
    <property type="match status" value="1"/>
</dbReference>
<feature type="transmembrane region" description="Helical" evidence="5">
    <location>
        <begin position="152"/>
        <end position="171"/>
    </location>
</feature>
<feature type="transmembrane region" description="Helical" evidence="5">
    <location>
        <begin position="252"/>
        <end position="271"/>
    </location>
</feature>
<dbReference type="RefSeq" id="WP_386722965.1">
    <property type="nucleotide sequence ID" value="NZ_JBHRSZ010000007.1"/>
</dbReference>
<dbReference type="EMBL" id="JBHRSZ010000007">
    <property type="protein sequence ID" value="MFC3153046.1"/>
    <property type="molecule type" value="Genomic_DNA"/>
</dbReference>
<feature type="domain" description="Cytochrome c" evidence="6">
    <location>
        <begin position="313"/>
        <end position="392"/>
    </location>
</feature>
<evidence type="ECO:0000256" key="4">
    <source>
        <dbReference type="PROSITE-ProRule" id="PRU00433"/>
    </source>
</evidence>